<name>A0ABT8BZM7_9VIBR</name>
<comment type="caution">
    <text evidence="1">The sequence shown here is derived from an EMBL/GenBank/DDBJ whole genome shotgun (WGS) entry which is preliminary data.</text>
</comment>
<dbReference type="EMBL" id="JAUFQC010000027">
    <property type="protein sequence ID" value="MDN3612617.1"/>
    <property type="molecule type" value="Genomic_DNA"/>
</dbReference>
<protein>
    <submittedName>
        <fullName evidence="1">Uncharacterized protein</fullName>
    </submittedName>
</protein>
<evidence type="ECO:0000313" key="1">
    <source>
        <dbReference type="EMBL" id="MDN3612617.1"/>
    </source>
</evidence>
<evidence type="ECO:0000313" key="2">
    <source>
        <dbReference type="Proteomes" id="UP001238540"/>
    </source>
</evidence>
<reference evidence="2" key="1">
    <citation type="journal article" date="2019" name="Int. J. Syst. Evol. Microbiol.">
        <title>The Global Catalogue of Microorganisms (GCM) 10K type strain sequencing project: providing services to taxonomists for standard genome sequencing and annotation.</title>
        <authorList>
            <consortium name="The Broad Institute Genomics Platform"/>
            <consortium name="The Broad Institute Genome Sequencing Center for Infectious Disease"/>
            <person name="Wu L."/>
            <person name="Ma J."/>
        </authorList>
    </citation>
    <scope>NUCLEOTIDE SEQUENCE [LARGE SCALE GENOMIC DNA]</scope>
    <source>
        <strain evidence="2">CECT 7398</strain>
    </source>
</reference>
<sequence length="58" mass="7046">MKNDCEEKYYKQAEDYKEKLSEMASQHNQLALMIQQYQYRIAEIDCEVSEYPSPENYK</sequence>
<gene>
    <name evidence="1" type="ORF">QWZ16_23765</name>
</gene>
<organism evidence="1 2">
    <name type="scientific">Vibrio ostreicida</name>
    <dbReference type="NCBI Taxonomy" id="526588"/>
    <lineage>
        <taxon>Bacteria</taxon>
        <taxon>Pseudomonadati</taxon>
        <taxon>Pseudomonadota</taxon>
        <taxon>Gammaproteobacteria</taxon>
        <taxon>Vibrionales</taxon>
        <taxon>Vibrionaceae</taxon>
        <taxon>Vibrio</taxon>
    </lineage>
</organism>
<keyword evidence="2" id="KW-1185">Reference proteome</keyword>
<proteinExistence type="predicted"/>
<dbReference type="RefSeq" id="WP_290313400.1">
    <property type="nucleotide sequence ID" value="NZ_JAUFQC010000027.1"/>
</dbReference>
<accession>A0ABT8BZM7</accession>
<dbReference type="Proteomes" id="UP001238540">
    <property type="component" value="Unassembled WGS sequence"/>
</dbReference>